<dbReference type="Gene3D" id="3.40.50.720">
    <property type="entry name" value="NAD(P)-binding Rossmann-like Domain"/>
    <property type="match status" value="1"/>
</dbReference>
<comment type="cofactor">
    <cofactor evidence="1 6">
        <name>Zn(2+)</name>
        <dbReference type="ChEBI" id="CHEBI:29105"/>
    </cofactor>
</comment>
<feature type="region of interest" description="Disordered" evidence="7">
    <location>
        <begin position="270"/>
        <end position="307"/>
    </location>
</feature>
<evidence type="ECO:0000256" key="4">
    <source>
        <dbReference type="ARBA" id="ARBA00022833"/>
    </source>
</evidence>
<keyword evidence="3 6" id="KW-0479">Metal-binding</keyword>
<keyword evidence="4 6" id="KW-0862">Zinc</keyword>
<dbReference type="InterPro" id="IPR013154">
    <property type="entry name" value="ADH-like_N"/>
</dbReference>
<dbReference type="EC" id="1.1.1.90" evidence="10"/>
<evidence type="ECO:0000259" key="9">
    <source>
        <dbReference type="Pfam" id="PF08240"/>
    </source>
</evidence>
<dbReference type="InterPro" id="IPR002328">
    <property type="entry name" value="ADH_Zn_CS"/>
</dbReference>
<accession>A0A5B9WE84</accession>
<comment type="similarity">
    <text evidence="2 6">Belongs to the zinc-containing alcohol dehydrogenase family.</text>
</comment>
<feature type="domain" description="Alcohol dehydrogenase-like C-terminal" evidence="8">
    <location>
        <begin position="202"/>
        <end position="269"/>
    </location>
</feature>
<dbReference type="InterPro" id="IPR036291">
    <property type="entry name" value="NAD(P)-bd_dom_sf"/>
</dbReference>
<dbReference type="KEGG" id="agv:OJF2_71420"/>
<keyword evidence="5 10" id="KW-0560">Oxidoreductase</keyword>
<evidence type="ECO:0000256" key="2">
    <source>
        <dbReference type="ARBA" id="ARBA00008072"/>
    </source>
</evidence>
<dbReference type="Pfam" id="PF00107">
    <property type="entry name" value="ADH_zinc_N"/>
    <property type="match status" value="1"/>
</dbReference>
<dbReference type="GO" id="GO:0018456">
    <property type="term" value="F:aryl-alcohol dehydrogenase (NAD+) activity"/>
    <property type="evidence" value="ECO:0007669"/>
    <property type="project" value="UniProtKB-EC"/>
</dbReference>
<evidence type="ECO:0000256" key="7">
    <source>
        <dbReference type="SAM" id="MobiDB-lite"/>
    </source>
</evidence>
<evidence type="ECO:0000256" key="3">
    <source>
        <dbReference type="ARBA" id="ARBA00022723"/>
    </source>
</evidence>
<keyword evidence="11" id="KW-1185">Reference proteome</keyword>
<dbReference type="PROSITE" id="PS00059">
    <property type="entry name" value="ADH_ZINC"/>
    <property type="match status" value="1"/>
</dbReference>
<evidence type="ECO:0000313" key="10">
    <source>
        <dbReference type="EMBL" id="QEH38539.1"/>
    </source>
</evidence>
<feature type="domain" description="Alcohol dehydrogenase-like N-terminal" evidence="9">
    <location>
        <begin position="32"/>
        <end position="124"/>
    </location>
</feature>
<dbReference type="Proteomes" id="UP000324233">
    <property type="component" value="Chromosome"/>
</dbReference>
<dbReference type="RefSeq" id="WP_148597974.1">
    <property type="nucleotide sequence ID" value="NZ_CP042997.1"/>
</dbReference>
<dbReference type="GO" id="GO:0008270">
    <property type="term" value="F:zinc ion binding"/>
    <property type="evidence" value="ECO:0007669"/>
    <property type="project" value="InterPro"/>
</dbReference>
<organism evidence="10 11">
    <name type="scientific">Aquisphaera giovannonii</name>
    <dbReference type="NCBI Taxonomy" id="406548"/>
    <lineage>
        <taxon>Bacteria</taxon>
        <taxon>Pseudomonadati</taxon>
        <taxon>Planctomycetota</taxon>
        <taxon>Planctomycetia</taxon>
        <taxon>Isosphaerales</taxon>
        <taxon>Isosphaeraceae</taxon>
        <taxon>Aquisphaera</taxon>
    </lineage>
</organism>
<dbReference type="AlphaFoldDB" id="A0A5B9WE84"/>
<dbReference type="EMBL" id="CP042997">
    <property type="protein sequence ID" value="QEH38539.1"/>
    <property type="molecule type" value="Genomic_DNA"/>
</dbReference>
<sequence>MRITAAVMEKADAVLARRKIELEDVELEGPREDEVLIRVTSCGVCGTDKGVIHGLEPFPTPGVLGHEGAGGVEEVGSRVTMVKPGDRVMIGVPYCGRCRTCRRGEPRYCQDDMGLTFSGYRLDGSSPMRRPGWEKLAGRFFQQSSWATYTLALDRQLAVVPEGLDVDLTGPYGCSISTRAGTVLNELKPYPGSSIAIFGTGGVGLAAIMAARMTGATRIIAVDEVPERLALAKELGATHAIEHGAGTVAELKEITKDQLDFAIEAAAGATPPVIPGPGSQRPGGREANRPTDFATRRVLLRPARAGG</sequence>
<evidence type="ECO:0000256" key="6">
    <source>
        <dbReference type="RuleBase" id="RU361277"/>
    </source>
</evidence>
<protein>
    <submittedName>
        <fullName evidence="10">Aryl-alcohol dehydrogenase</fullName>
        <ecNumber evidence="10">1.1.1.90</ecNumber>
    </submittedName>
</protein>
<dbReference type="SUPFAM" id="SSF50129">
    <property type="entry name" value="GroES-like"/>
    <property type="match status" value="1"/>
</dbReference>
<evidence type="ECO:0000256" key="5">
    <source>
        <dbReference type="ARBA" id="ARBA00023002"/>
    </source>
</evidence>
<dbReference type="PANTHER" id="PTHR43350:SF2">
    <property type="entry name" value="GROES-LIKE ZINC-BINDING ALCOHOL DEHYDROGENASE FAMILY PROTEIN"/>
    <property type="match status" value="1"/>
</dbReference>
<dbReference type="InterPro" id="IPR011032">
    <property type="entry name" value="GroES-like_sf"/>
</dbReference>
<dbReference type="InterPro" id="IPR013149">
    <property type="entry name" value="ADH-like_C"/>
</dbReference>
<dbReference type="SUPFAM" id="SSF51735">
    <property type="entry name" value="NAD(P)-binding Rossmann-fold domains"/>
    <property type="match status" value="1"/>
</dbReference>
<dbReference type="Gene3D" id="3.90.180.10">
    <property type="entry name" value="Medium-chain alcohol dehydrogenases, catalytic domain"/>
    <property type="match status" value="1"/>
</dbReference>
<evidence type="ECO:0000256" key="1">
    <source>
        <dbReference type="ARBA" id="ARBA00001947"/>
    </source>
</evidence>
<dbReference type="Pfam" id="PF08240">
    <property type="entry name" value="ADH_N"/>
    <property type="match status" value="1"/>
</dbReference>
<reference evidence="10 11" key="1">
    <citation type="submission" date="2019-08" db="EMBL/GenBank/DDBJ databases">
        <title>Deep-cultivation of Planctomycetes and their phenomic and genomic characterization uncovers novel biology.</title>
        <authorList>
            <person name="Wiegand S."/>
            <person name="Jogler M."/>
            <person name="Boedeker C."/>
            <person name="Pinto D."/>
            <person name="Vollmers J."/>
            <person name="Rivas-Marin E."/>
            <person name="Kohn T."/>
            <person name="Peeters S.H."/>
            <person name="Heuer A."/>
            <person name="Rast P."/>
            <person name="Oberbeckmann S."/>
            <person name="Bunk B."/>
            <person name="Jeske O."/>
            <person name="Meyerdierks A."/>
            <person name="Storesund J.E."/>
            <person name="Kallscheuer N."/>
            <person name="Luecker S."/>
            <person name="Lage O.M."/>
            <person name="Pohl T."/>
            <person name="Merkel B.J."/>
            <person name="Hornburger P."/>
            <person name="Mueller R.-W."/>
            <person name="Bruemmer F."/>
            <person name="Labrenz M."/>
            <person name="Spormann A.M."/>
            <person name="Op den Camp H."/>
            <person name="Overmann J."/>
            <person name="Amann R."/>
            <person name="Jetten M.S.M."/>
            <person name="Mascher T."/>
            <person name="Medema M.H."/>
            <person name="Devos D.P."/>
            <person name="Kaster A.-K."/>
            <person name="Ovreas L."/>
            <person name="Rohde M."/>
            <person name="Galperin M.Y."/>
            <person name="Jogler C."/>
        </authorList>
    </citation>
    <scope>NUCLEOTIDE SEQUENCE [LARGE SCALE GENOMIC DNA]</scope>
    <source>
        <strain evidence="10 11">OJF2</strain>
    </source>
</reference>
<proteinExistence type="inferred from homology"/>
<name>A0A5B9WE84_9BACT</name>
<evidence type="ECO:0000313" key="11">
    <source>
        <dbReference type="Proteomes" id="UP000324233"/>
    </source>
</evidence>
<gene>
    <name evidence="10" type="primary">xylB</name>
    <name evidence="10" type="ORF">OJF2_71420</name>
</gene>
<evidence type="ECO:0000259" key="8">
    <source>
        <dbReference type="Pfam" id="PF00107"/>
    </source>
</evidence>
<dbReference type="OrthoDB" id="239596at2"/>
<dbReference type="PANTHER" id="PTHR43350">
    <property type="entry name" value="NAD-DEPENDENT ALCOHOL DEHYDROGENASE"/>
    <property type="match status" value="1"/>
</dbReference>